<comment type="caution">
    <text evidence="3">The sequence shown here is derived from an EMBL/GenBank/DDBJ whole genome shotgun (WGS) entry which is preliminary data.</text>
</comment>
<sequence>MEDTHMPKTSTPDLEESSSNHKAEISSLDKLEVSMICTKGHGRYASHHSGTAKLVQTNLGKDTILEIKVHLTFVNSYPELTKKSQFSCEALLRAAHKQKAVLVEKQIKTDKSYAMALANLYAGQSLSSNLPCPNSDCTSVAQPFLRTHSYHCVLQFNNMPTALSKKPCVGDIMVHLMKGHYFNGSQSVGVPFAKWFNEIVENKSNIQVYAALSWKASSCLSKFNFTGNQFSEVYLLHVKILEDLRMRVPEKFHKLMANIFEAIQKLGHNTISTTSHAEALAFLDIDDGMDSK</sequence>
<evidence type="ECO:0000256" key="1">
    <source>
        <dbReference type="SAM" id="MobiDB-lite"/>
    </source>
</evidence>
<keyword evidence="4" id="KW-1185">Reference proteome</keyword>
<reference evidence="3" key="1">
    <citation type="journal article" date="2020" name="New Phytol.">
        <title>Comparative genomics reveals dynamic genome evolution in host specialist ectomycorrhizal fungi.</title>
        <authorList>
            <person name="Lofgren L.A."/>
            <person name="Nguyen N.H."/>
            <person name="Vilgalys R."/>
            <person name="Ruytinx J."/>
            <person name="Liao H.L."/>
            <person name="Branco S."/>
            <person name="Kuo A."/>
            <person name="LaButti K."/>
            <person name="Lipzen A."/>
            <person name="Andreopoulos W."/>
            <person name="Pangilinan J."/>
            <person name="Riley R."/>
            <person name="Hundley H."/>
            <person name="Na H."/>
            <person name="Barry K."/>
            <person name="Grigoriev I.V."/>
            <person name="Stajich J.E."/>
            <person name="Kennedy P.G."/>
        </authorList>
    </citation>
    <scope>NUCLEOTIDE SEQUENCE</scope>
    <source>
        <strain evidence="3">MN1</strain>
    </source>
</reference>
<dbReference type="EMBL" id="JABBWG010000093">
    <property type="protein sequence ID" value="KAG1801291.1"/>
    <property type="molecule type" value="Genomic_DNA"/>
</dbReference>
<protein>
    <recommendedName>
        <fullName evidence="2">DUF6532 domain-containing protein</fullName>
    </recommendedName>
</protein>
<feature type="domain" description="DUF6532" evidence="2">
    <location>
        <begin position="64"/>
        <end position="244"/>
    </location>
</feature>
<name>A0A9P7DRI4_9AGAM</name>
<dbReference type="Pfam" id="PF20149">
    <property type="entry name" value="DUF6532"/>
    <property type="match status" value="1"/>
</dbReference>
<dbReference type="RefSeq" id="XP_041186079.1">
    <property type="nucleotide sequence ID" value="XM_041341945.1"/>
</dbReference>
<dbReference type="Proteomes" id="UP000807769">
    <property type="component" value="Unassembled WGS sequence"/>
</dbReference>
<dbReference type="OrthoDB" id="3225557at2759"/>
<evidence type="ECO:0000313" key="3">
    <source>
        <dbReference type="EMBL" id="KAG1801291.1"/>
    </source>
</evidence>
<dbReference type="AlphaFoldDB" id="A0A9P7DRI4"/>
<gene>
    <name evidence="3" type="ORF">BJ212DRAFT_1555942</name>
</gene>
<accession>A0A9P7DRI4</accession>
<evidence type="ECO:0000259" key="2">
    <source>
        <dbReference type="Pfam" id="PF20149"/>
    </source>
</evidence>
<dbReference type="GeneID" id="64635961"/>
<evidence type="ECO:0000313" key="4">
    <source>
        <dbReference type="Proteomes" id="UP000807769"/>
    </source>
</evidence>
<feature type="region of interest" description="Disordered" evidence="1">
    <location>
        <begin position="1"/>
        <end position="24"/>
    </location>
</feature>
<dbReference type="InterPro" id="IPR045341">
    <property type="entry name" value="DUF6532"/>
</dbReference>
<organism evidence="3 4">
    <name type="scientific">Suillus subaureus</name>
    <dbReference type="NCBI Taxonomy" id="48587"/>
    <lineage>
        <taxon>Eukaryota</taxon>
        <taxon>Fungi</taxon>
        <taxon>Dikarya</taxon>
        <taxon>Basidiomycota</taxon>
        <taxon>Agaricomycotina</taxon>
        <taxon>Agaricomycetes</taxon>
        <taxon>Agaricomycetidae</taxon>
        <taxon>Boletales</taxon>
        <taxon>Suillineae</taxon>
        <taxon>Suillaceae</taxon>
        <taxon>Suillus</taxon>
    </lineage>
</organism>
<proteinExistence type="predicted"/>